<dbReference type="Proteomes" id="UP001596058">
    <property type="component" value="Unassembled WGS sequence"/>
</dbReference>
<name>A0ABW1DE83_9ACTN</name>
<evidence type="ECO:0000313" key="3">
    <source>
        <dbReference type="Proteomes" id="UP001596058"/>
    </source>
</evidence>
<reference evidence="3" key="1">
    <citation type="journal article" date="2019" name="Int. J. Syst. Evol. Microbiol.">
        <title>The Global Catalogue of Microorganisms (GCM) 10K type strain sequencing project: providing services to taxonomists for standard genome sequencing and annotation.</title>
        <authorList>
            <consortium name="The Broad Institute Genomics Platform"/>
            <consortium name="The Broad Institute Genome Sequencing Center for Infectious Disease"/>
            <person name="Wu L."/>
            <person name="Ma J."/>
        </authorList>
    </citation>
    <scope>NUCLEOTIDE SEQUENCE [LARGE SCALE GENOMIC DNA]</scope>
    <source>
        <strain evidence="3">CCUG 53903</strain>
    </source>
</reference>
<proteinExistence type="predicted"/>
<evidence type="ECO:0000313" key="2">
    <source>
        <dbReference type="EMBL" id="MFC5835906.1"/>
    </source>
</evidence>
<keyword evidence="3" id="KW-1185">Reference proteome</keyword>
<evidence type="ECO:0000256" key="1">
    <source>
        <dbReference type="SAM" id="MobiDB-lite"/>
    </source>
</evidence>
<comment type="caution">
    <text evidence="2">The sequence shown here is derived from an EMBL/GenBank/DDBJ whole genome shotgun (WGS) entry which is preliminary data.</text>
</comment>
<organism evidence="2 3">
    <name type="scientific">Nonomuraea insulae</name>
    <dbReference type="NCBI Taxonomy" id="1616787"/>
    <lineage>
        <taxon>Bacteria</taxon>
        <taxon>Bacillati</taxon>
        <taxon>Actinomycetota</taxon>
        <taxon>Actinomycetes</taxon>
        <taxon>Streptosporangiales</taxon>
        <taxon>Streptosporangiaceae</taxon>
        <taxon>Nonomuraea</taxon>
    </lineage>
</organism>
<protein>
    <submittedName>
        <fullName evidence="2">Uncharacterized protein</fullName>
    </submittedName>
</protein>
<accession>A0ABW1DE83</accession>
<sequence>MTIAYRLEQRPDVEPSLLAAERALHVEGDPHMGRRLSESAYRAAERVADGPAMARAALGLGGVWLYEDLPVAESARVRACQSRALAAIEPRTSLAARLRARLCAEDDHRDGGHDAILRSLTEARESGDPILLAETLSLAHHCLMDPAHQRLRLRLAEELIGRAAWTGRRGDLVMGLVWRTVDLFLAADLRAERSLRELSDQLTTGDHLVAGSVTEAIGVMLAIRSGRLADAETLAAACVVRGQAAGNLDALGWYGTQLAAVRWYQGRLGELVNSTVPGTVDHYAVLALAAAAAGERRLALGTLARLRATGLGGRPRGRSRPAAMYGVVEAAHLLADAGAAAQVYELLTPYADLPMIAGVGVACFGSTHLALGTAALTMGQADRAVEHLRRAVDANLALGHWPATALSRWRLGHALALRDPGGKAARAELVLAEQEAAELGMVLPESSAPRRSDRLAALTCRRDGRQWELSLGTRTTLVDDSVGMRSLATLIASPGREIRAIDLAATPAPPDEPAHDSGAPSDQAVPSDQAGDTYREHLLLLQAEIADLESAGAVERAAACRAERDRLVTELAAAIRLGARTHRLADDQERARIVVGKAIRRALIRITTADPVIGDELRATVHTGVYCAYRPRR</sequence>
<feature type="region of interest" description="Disordered" evidence="1">
    <location>
        <begin position="506"/>
        <end position="529"/>
    </location>
</feature>
<dbReference type="EMBL" id="JBHSPA010000136">
    <property type="protein sequence ID" value="MFC5835906.1"/>
    <property type="molecule type" value="Genomic_DNA"/>
</dbReference>
<gene>
    <name evidence="2" type="ORF">ACFPZ3_69855</name>
</gene>
<dbReference type="RefSeq" id="WP_379525313.1">
    <property type="nucleotide sequence ID" value="NZ_JBHSPA010000136.1"/>
</dbReference>